<dbReference type="RefSeq" id="XP_047767980.1">
    <property type="nucleotide sequence ID" value="XM_047912303.1"/>
</dbReference>
<dbReference type="InterPro" id="IPR001810">
    <property type="entry name" value="F-box_dom"/>
</dbReference>
<proteinExistence type="predicted"/>
<dbReference type="Pfam" id="PF00646">
    <property type="entry name" value="F-box"/>
    <property type="match status" value="1"/>
</dbReference>
<dbReference type="EMBL" id="CP090173">
    <property type="protein sequence ID" value="UJO23614.1"/>
    <property type="molecule type" value="Genomic_DNA"/>
</dbReference>
<name>A0A9Q8PJN8_PASFU</name>
<evidence type="ECO:0000313" key="4">
    <source>
        <dbReference type="Proteomes" id="UP000756132"/>
    </source>
</evidence>
<dbReference type="AlphaFoldDB" id="A0A9Q8PJN8"/>
<accession>A0A9Q8PJN8</accession>
<dbReference type="GeneID" id="71993033"/>
<dbReference type="Proteomes" id="UP000756132">
    <property type="component" value="Chromosome 11"/>
</dbReference>
<gene>
    <name evidence="3" type="ORF">CLAFUR5_13155</name>
</gene>
<feature type="region of interest" description="Disordered" evidence="1">
    <location>
        <begin position="1"/>
        <end position="33"/>
    </location>
</feature>
<dbReference type="SUPFAM" id="SSF81383">
    <property type="entry name" value="F-box domain"/>
    <property type="match status" value="1"/>
</dbReference>
<feature type="region of interest" description="Disordered" evidence="1">
    <location>
        <begin position="423"/>
        <end position="460"/>
    </location>
</feature>
<dbReference type="KEGG" id="ffu:CLAFUR5_13155"/>
<organism evidence="3 4">
    <name type="scientific">Passalora fulva</name>
    <name type="common">Tomato leaf mold</name>
    <name type="synonym">Cladosporium fulvum</name>
    <dbReference type="NCBI Taxonomy" id="5499"/>
    <lineage>
        <taxon>Eukaryota</taxon>
        <taxon>Fungi</taxon>
        <taxon>Dikarya</taxon>
        <taxon>Ascomycota</taxon>
        <taxon>Pezizomycotina</taxon>
        <taxon>Dothideomycetes</taxon>
        <taxon>Dothideomycetidae</taxon>
        <taxon>Mycosphaerellales</taxon>
        <taxon>Mycosphaerellaceae</taxon>
        <taxon>Fulvia</taxon>
    </lineage>
</organism>
<feature type="compositionally biased region" description="Polar residues" evidence="1">
    <location>
        <begin position="424"/>
        <end position="438"/>
    </location>
</feature>
<reference evidence="3" key="2">
    <citation type="journal article" date="2022" name="Microb. Genom.">
        <title>A chromosome-scale genome assembly of the tomato pathogen Cladosporium fulvum reveals a compartmentalized genome architecture and the presence of a dispensable chromosome.</title>
        <authorList>
            <person name="Zaccaron A.Z."/>
            <person name="Chen L.H."/>
            <person name="Samaras A."/>
            <person name="Stergiopoulos I."/>
        </authorList>
    </citation>
    <scope>NUCLEOTIDE SEQUENCE</scope>
    <source>
        <strain evidence="3">Race5_Kim</strain>
    </source>
</reference>
<feature type="region of interest" description="Disordered" evidence="1">
    <location>
        <begin position="256"/>
        <end position="411"/>
    </location>
</feature>
<feature type="compositionally biased region" description="Low complexity" evidence="1">
    <location>
        <begin position="390"/>
        <end position="403"/>
    </location>
</feature>
<protein>
    <recommendedName>
        <fullName evidence="2">F-box domain-containing protein</fullName>
    </recommendedName>
</protein>
<dbReference type="InterPro" id="IPR036047">
    <property type="entry name" value="F-box-like_dom_sf"/>
</dbReference>
<evidence type="ECO:0000256" key="1">
    <source>
        <dbReference type="SAM" id="MobiDB-lite"/>
    </source>
</evidence>
<feature type="region of interest" description="Disordered" evidence="1">
    <location>
        <begin position="57"/>
        <end position="79"/>
    </location>
</feature>
<feature type="region of interest" description="Disordered" evidence="1">
    <location>
        <begin position="209"/>
        <end position="242"/>
    </location>
</feature>
<evidence type="ECO:0000313" key="3">
    <source>
        <dbReference type="EMBL" id="UJO23614.1"/>
    </source>
</evidence>
<keyword evidence="4" id="KW-1185">Reference proteome</keyword>
<dbReference type="SMART" id="SM00256">
    <property type="entry name" value="FBOX"/>
    <property type="match status" value="1"/>
</dbReference>
<feature type="domain" description="F-box" evidence="2">
    <location>
        <begin position="455"/>
        <end position="507"/>
    </location>
</feature>
<reference evidence="3" key="1">
    <citation type="submission" date="2021-12" db="EMBL/GenBank/DDBJ databases">
        <authorList>
            <person name="Zaccaron A."/>
            <person name="Stergiopoulos I."/>
        </authorList>
    </citation>
    <scope>NUCLEOTIDE SEQUENCE</scope>
    <source>
        <strain evidence="3">Race5_Kim</strain>
    </source>
</reference>
<sequence>MTRKYGPSGASRVTDARYTSYKTSKSEESPENALRRSVKIVQHLSLAILRPLPSSGKINRGSGAIGTPSAKPKHGSMQRHMDKENYGGYTLLQAYLHGVPLSYSGYYTNDEHHFKQDYPPTTSKPPEAPKEGVVGRLGLLRQDLNRSIRSTPQVALPQHHVVPLVMDVRLEELQGAHLPGTEDAFQQDADLVSEKATGSLPTTTLDLDAKAGQASQQDDVEHTDSTLECDEEMAEARVPDEQATAAQSYLQRMVGRGDDREVSDTHPGGGQRHDPCSIPSIINDRPMLRSNSLVQDDTDKTEDASAKALSEASTIVDNAESDTEEGLGGLDGSSDVLNDRYSARLDAPPSKLDTNAAGTTRRGGLLSPRPTPSPEPYRPDAESDMDEGLTTSSAYTSTTSTPSPLEHVEDTGPVKDLRFAASGQAETKYSPEPSSSGAMTWPQDCNALEPESQRPAPFSNLPNETTLRVMFYVGLTELLKLRLVCSHFGALIDEKSNLSLLMKWPQVIAGLDFAKLIGITRYNIRDIDYLDTLADIVTRRGLWLTKDPYILSVYIIMDIFVRQGHTASDPPPRNVWNDLWRVGYNLWQIHIQHHGPPNLRCQAWVYCWGLLDFLSRLETLPLKPYGITKEKIVEWYKKLTETPGGYLQGPRPVAVGPLNRHDPLKMPDYPLTGLYAFNNKLTGLPRAYELEIHYSPPIVPNAANRLSNLFDIPELPTQFEAYGRLYKNGYTFAWCVHRKPVLDKIKGIFTGEPRYDRQALRSNEKAIVIEDLFLY</sequence>
<dbReference type="PROSITE" id="PS50181">
    <property type="entry name" value="FBOX"/>
    <property type="match status" value="1"/>
</dbReference>
<evidence type="ECO:0000259" key="2">
    <source>
        <dbReference type="PROSITE" id="PS50181"/>
    </source>
</evidence>